<evidence type="ECO:0000256" key="8">
    <source>
        <dbReference type="ARBA" id="ARBA00038408"/>
    </source>
</evidence>
<sequence length="610" mass="65679">MLQAFRNSAKGKVGKTIVGLIVITFVFFGAESIISIAGNSAPATVNGDDISENDYQRLLNSRQQELTSQYGAEIGSQLANSPFLRQEVLNILINQKLQAQLTQDLKFEVSDDQVLKTLTEVPAFQLNGKFDQDMYLNLLSANGFNHKSFIASQRAQAALTQMQSGLVNSAFVNEKSVARYASLDAQQRKVAYRTLSAADYLASVAPSTDDLQAYYDENQDQFLSEERVKVKVVRVAMADMIADALVTDDEIDSAYQSYLAALASNEQRTVSHILFADGADNAAEAQSALARLAAGEAFADLATELSDDPGSAEFGGSLGELIPDVYVAEFYNAAMELTQEGDVSDLVTTEYGVHLIQLDSLSTAQAASLADQTAELTAVLKERKARDEMILVAADLADDAFASDDIADVALNFQTDVIETDWLTRSSDDELMAEDGFAAAVFSPTVVDDGMISSVVKTAAGDLIVVQKLDYQGEAVKPFVEVETDIRTLVADRMATELMSAALADILASTVALDDNWTDPELIDRNATGLPDNVVEKAFTLPAPVNGLSVATLEDGDLAYVIAVTEVVDTSPSETQQLAAKKFATTFAGSAQYQVLFNQVREAADISIRP</sequence>
<dbReference type="GO" id="GO:0003755">
    <property type="term" value="F:peptidyl-prolyl cis-trans isomerase activity"/>
    <property type="evidence" value="ECO:0007669"/>
    <property type="project" value="UniProtKB-KW"/>
</dbReference>
<dbReference type="PROSITE" id="PS01096">
    <property type="entry name" value="PPIC_PPIASE_1"/>
    <property type="match status" value="1"/>
</dbReference>
<dbReference type="InterPro" id="IPR046357">
    <property type="entry name" value="PPIase_dom_sf"/>
</dbReference>
<evidence type="ECO:0000256" key="6">
    <source>
        <dbReference type="ARBA" id="ARBA00023136"/>
    </source>
</evidence>
<dbReference type="PANTHER" id="PTHR47529">
    <property type="entry name" value="PEPTIDYL-PROLYL CIS-TRANS ISOMERASE D"/>
    <property type="match status" value="1"/>
</dbReference>
<evidence type="ECO:0000256" key="11">
    <source>
        <dbReference type="PROSITE-ProRule" id="PRU00278"/>
    </source>
</evidence>
<evidence type="ECO:0000313" key="14">
    <source>
        <dbReference type="Proteomes" id="UP000229757"/>
    </source>
</evidence>
<evidence type="ECO:0000256" key="9">
    <source>
        <dbReference type="ARBA" id="ARBA00040743"/>
    </source>
</evidence>
<dbReference type="KEGG" id="rfo:REIFOR_01664"/>
<dbReference type="InterPro" id="IPR052029">
    <property type="entry name" value="PpiD_chaperone"/>
</dbReference>
<evidence type="ECO:0000256" key="2">
    <source>
        <dbReference type="ARBA" id="ARBA00022475"/>
    </source>
</evidence>
<name>A0A2K8KRV6_9GAMM</name>
<protein>
    <recommendedName>
        <fullName evidence="9">Periplasmic chaperone PpiD</fullName>
    </recommendedName>
    <alternativeName>
        <fullName evidence="10">Periplasmic folding chaperone</fullName>
    </alternativeName>
</protein>
<evidence type="ECO:0000256" key="1">
    <source>
        <dbReference type="ARBA" id="ARBA00004382"/>
    </source>
</evidence>
<keyword evidence="3" id="KW-0997">Cell inner membrane</keyword>
<feature type="domain" description="PpiC" evidence="12">
    <location>
        <begin position="265"/>
        <end position="360"/>
    </location>
</feature>
<proteinExistence type="inferred from homology"/>
<dbReference type="PROSITE" id="PS50198">
    <property type="entry name" value="PPIC_PPIASE_2"/>
    <property type="match status" value="1"/>
</dbReference>
<keyword evidence="2" id="KW-1003">Cell membrane</keyword>
<evidence type="ECO:0000256" key="3">
    <source>
        <dbReference type="ARBA" id="ARBA00022519"/>
    </source>
</evidence>
<dbReference type="EMBL" id="CP011797">
    <property type="protein sequence ID" value="ATX76809.1"/>
    <property type="molecule type" value="Genomic_DNA"/>
</dbReference>
<dbReference type="InterPro" id="IPR023058">
    <property type="entry name" value="PPIase_PpiC_CS"/>
</dbReference>
<dbReference type="Gene3D" id="3.10.50.40">
    <property type="match status" value="1"/>
</dbReference>
<dbReference type="Pfam" id="PF00639">
    <property type="entry name" value="Rotamase"/>
    <property type="match status" value="1"/>
</dbReference>
<reference evidence="13 14" key="1">
    <citation type="journal article" date="2017" name="Environ. Microbiol.">
        <title>Genomic and physiological analyses of 'Reinekea forsetii' reveal a versatile opportunistic lifestyle during spring algae blooms.</title>
        <authorList>
            <person name="Avci B."/>
            <person name="Hahnke R.L."/>
            <person name="Chafee M."/>
            <person name="Fischer T."/>
            <person name="Gruber-Vodicka H."/>
            <person name="Tegetmeyer H.E."/>
            <person name="Harder J."/>
            <person name="Fuchs B.M."/>
            <person name="Amann R.I."/>
            <person name="Teeling H."/>
        </authorList>
    </citation>
    <scope>NUCLEOTIDE SEQUENCE [LARGE SCALE GENOMIC DNA]</scope>
    <source>
        <strain evidence="13 14">Hel1_31_D35</strain>
    </source>
</reference>
<keyword evidence="5" id="KW-1133">Transmembrane helix</keyword>
<dbReference type="Pfam" id="PF13624">
    <property type="entry name" value="SurA_N_3"/>
    <property type="match status" value="1"/>
</dbReference>
<evidence type="ECO:0000313" key="13">
    <source>
        <dbReference type="EMBL" id="ATX76809.1"/>
    </source>
</evidence>
<dbReference type="InterPro" id="IPR000297">
    <property type="entry name" value="PPIase_PpiC"/>
</dbReference>
<keyword evidence="6" id="KW-0472">Membrane</keyword>
<gene>
    <name evidence="13" type="ORF">REIFOR_01664</name>
</gene>
<keyword evidence="11" id="KW-0697">Rotamase</keyword>
<dbReference type="PANTHER" id="PTHR47529:SF1">
    <property type="entry name" value="PERIPLASMIC CHAPERONE PPID"/>
    <property type="match status" value="1"/>
</dbReference>
<dbReference type="RefSeq" id="WP_100257121.1">
    <property type="nucleotide sequence ID" value="NZ_CP011797.1"/>
</dbReference>
<evidence type="ECO:0000256" key="5">
    <source>
        <dbReference type="ARBA" id="ARBA00022989"/>
    </source>
</evidence>
<comment type="subcellular location">
    <subcellularLocation>
        <location evidence="1">Cell inner membrane</location>
        <topology evidence="1">Single-pass type II membrane protein</topology>
        <orientation evidence="1">Periplasmic side</orientation>
    </subcellularLocation>
</comment>
<keyword evidence="11 13" id="KW-0413">Isomerase</keyword>
<accession>A0A2K8KRV6</accession>
<keyword evidence="14" id="KW-1185">Reference proteome</keyword>
<keyword evidence="4" id="KW-0812">Transmembrane</keyword>
<dbReference type="Gene3D" id="1.10.4030.10">
    <property type="entry name" value="Porin chaperone SurA, peptide-binding domain"/>
    <property type="match status" value="1"/>
</dbReference>
<dbReference type="Proteomes" id="UP000229757">
    <property type="component" value="Chromosome"/>
</dbReference>
<evidence type="ECO:0000256" key="4">
    <source>
        <dbReference type="ARBA" id="ARBA00022692"/>
    </source>
</evidence>
<dbReference type="AlphaFoldDB" id="A0A2K8KRV6"/>
<dbReference type="InterPro" id="IPR027304">
    <property type="entry name" value="Trigger_fact/SurA_dom_sf"/>
</dbReference>
<dbReference type="GO" id="GO:0005886">
    <property type="term" value="C:plasma membrane"/>
    <property type="evidence" value="ECO:0007669"/>
    <property type="project" value="UniProtKB-SubCell"/>
</dbReference>
<dbReference type="SUPFAM" id="SSF54534">
    <property type="entry name" value="FKBP-like"/>
    <property type="match status" value="1"/>
</dbReference>
<evidence type="ECO:0000259" key="12">
    <source>
        <dbReference type="PROSITE" id="PS50198"/>
    </source>
</evidence>
<comment type="similarity">
    <text evidence="8">Belongs to the PpiD chaperone family.</text>
</comment>
<dbReference type="SUPFAM" id="SSF109998">
    <property type="entry name" value="Triger factor/SurA peptide-binding domain-like"/>
    <property type="match status" value="1"/>
</dbReference>
<organism evidence="13 14">
    <name type="scientific">Reinekea forsetii</name>
    <dbReference type="NCBI Taxonomy" id="1336806"/>
    <lineage>
        <taxon>Bacteria</taxon>
        <taxon>Pseudomonadati</taxon>
        <taxon>Pseudomonadota</taxon>
        <taxon>Gammaproteobacteria</taxon>
        <taxon>Oceanospirillales</taxon>
        <taxon>Saccharospirillaceae</taxon>
        <taxon>Reinekea</taxon>
    </lineage>
</organism>
<keyword evidence="7" id="KW-0143">Chaperone</keyword>
<evidence type="ECO:0000256" key="7">
    <source>
        <dbReference type="ARBA" id="ARBA00023186"/>
    </source>
</evidence>
<evidence type="ECO:0000256" key="10">
    <source>
        <dbReference type="ARBA" id="ARBA00042775"/>
    </source>
</evidence>
<dbReference type="OrthoDB" id="9812372at2"/>